<feature type="transmembrane region" description="Helical" evidence="1">
    <location>
        <begin position="75"/>
        <end position="95"/>
    </location>
</feature>
<protein>
    <submittedName>
        <fullName evidence="2">Uncharacterized protein</fullName>
    </submittedName>
</protein>
<dbReference type="PANTHER" id="PTHR34115">
    <property type="entry name" value="PROTEIN, PUTATIVE-RELATED"/>
    <property type="match status" value="1"/>
</dbReference>
<keyword evidence="3" id="KW-1185">Reference proteome</keyword>
<proteinExistence type="predicted"/>
<reference evidence="2 3" key="1">
    <citation type="journal article" date="2022" name="G3 (Bethesda)">
        <title>Whole-genome sequence and methylome profiling of the almond [Prunus dulcis (Mill.) D.A. Webb] cultivar 'Nonpareil'.</title>
        <authorList>
            <person name="D'Amico-Willman K.M."/>
            <person name="Ouma W.Z."/>
            <person name="Meulia T."/>
            <person name="Sideli G.M."/>
            <person name="Gradziel T.M."/>
            <person name="Fresnedo-Ramirez J."/>
        </authorList>
    </citation>
    <scope>NUCLEOTIDE SEQUENCE [LARGE SCALE GENOMIC DNA]</scope>
    <source>
        <strain evidence="2">Clone GOH B32 T37-40</strain>
    </source>
</reference>
<dbReference type="Proteomes" id="UP001054821">
    <property type="component" value="Chromosome 2"/>
</dbReference>
<feature type="transmembrane region" description="Helical" evidence="1">
    <location>
        <begin position="107"/>
        <end position="125"/>
    </location>
</feature>
<comment type="caution">
    <text evidence="2">The sequence shown here is derived from an EMBL/GenBank/DDBJ whole genome shotgun (WGS) entry which is preliminary data.</text>
</comment>
<feature type="transmembrane region" description="Helical" evidence="1">
    <location>
        <begin position="131"/>
        <end position="151"/>
    </location>
</feature>
<feature type="transmembrane region" description="Helical" evidence="1">
    <location>
        <begin position="44"/>
        <end position="63"/>
    </location>
</feature>
<accession>A0AAD4ZHI6</accession>
<dbReference type="PANTHER" id="PTHR34115:SF5">
    <property type="entry name" value="PROTEIN, PUTATIVE-RELATED"/>
    <property type="match status" value="1"/>
</dbReference>
<organism evidence="2 3">
    <name type="scientific">Prunus dulcis</name>
    <name type="common">Almond</name>
    <name type="synonym">Amygdalus dulcis</name>
    <dbReference type="NCBI Taxonomy" id="3755"/>
    <lineage>
        <taxon>Eukaryota</taxon>
        <taxon>Viridiplantae</taxon>
        <taxon>Streptophyta</taxon>
        <taxon>Embryophyta</taxon>
        <taxon>Tracheophyta</taxon>
        <taxon>Spermatophyta</taxon>
        <taxon>Magnoliopsida</taxon>
        <taxon>eudicotyledons</taxon>
        <taxon>Gunneridae</taxon>
        <taxon>Pentapetalae</taxon>
        <taxon>rosids</taxon>
        <taxon>fabids</taxon>
        <taxon>Rosales</taxon>
        <taxon>Rosaceae</taxon>
        <taxon>Amygdaloideae</taxon>
        <taxon>Amygdaleae</taxon>
        <taxon>Prunus</taxon>
    </lineage>
</organism>
<sequence length="189" mass="21031">MADLHSQRRQAIILHVHNSLVFTSNTLLINLASQYLPAASTHSIFAFIVSVLVALIQIKFPGISMLSSPFETHHTTTMVAIASLLAYSSAVAARLRFPTYSPTNFRLAIMFSALLSVASLLSLLLTNSWHHIPYVVFIFYYLMAEQGFGLLRMLCQRRVAPTRTLLPVTTADIHMGLQSIEGFNLNHES</sequence>
<dbReference type="EMBL" id="JAJFAZ020000002">
    <property type="protein sequence ID" value="KAI5345726.1"/>
    <property type="molecule type" value="Genomic_DNA"/>
</dbReference>
<keyword evidence="1" id="KW-0472">Membrane</keyword>
<keyword evidence="1" id="KW-0812">Transmembrane</keyword>
<keyword evidence="1" id="KW-1133">Transmembrane helix</keyword>
<name>A0AAD4ZHI6_PRUDU</name>
<gene>
    <name evidence="2" type="ORF">L3X38_013603</name>
</gene>
<evidence type="ECO:0000256" key="1">
    <source>
        <dbReference type="SAM" id="Phobius"/>
    </source>
</evidence>
<dbReference type="InterPro" id="IPR053258">
    <property type="entry name" value="Ca-permeable_cation_channel"/>
</dbReference>
<evidence type="ECO:0000313" key="2">
    <source>
        <dbReference type="EMBL" id="KAI5345726.1"/>
    </source>
</evidence>
<dbReference type="AlphaFoldDB" id="A0AAD4ZHI6"/>
<evidence type="ECO:0000313" key="3">
    <source>
        <dbReference type="Proteomes" id="UP001054821"/>
    </source>
</evidence>